<gene>
    <name evidence="2" type="ORF">CHS0354_008939</name>
</gene>
<organism evidence="2 3">
    <name type="scientific">Potamilus streckersoni</name>
    <dbReference type="NCBI Taxonomy" id="2493646"/>
    <lineage>
        <taxon>Eukaryota</taxon>
        <taxon>Metazoa</taxon>
        <taxon>Spiralia</taxon>
        <taxon>Lophotrochozoa</taxon>
        <taxon>Mollusca</taxon>
        <taxon>Bivalvia</taxon>
        <taxon>Autobranchia</taxon>
        <taxon>Heteroconchia</taxon>
        <taxon>Palaeoheterodonta</taxon>
        <taxon>Unionida</taxon>
        <taxon>Unionoidea</taxon>
        <taxon>Unionidae</taxon>
        <taxon>Ambleminae</taxon>
        <taxon>Lampsilini</taxon>
        <taxon>Potamilus</taxon>
    </lineage>
</organism>
<feature type="signal peptide" evidence="1">
    <location>
        <begin position="1"/>
        <end position="20"/>
    </location>
</feature>
<feature type="chain" id="PRO_5042070038" evidence="1">
    <location>
        <begin position="21"/>
        <end position="133"/>
    </location>
</feature>
<evidence type="ECO:0000256" key="1">
    <source>
        <dbReference type="SAM" id="SignalP"/>
    </source>
</evidence>
<proteinExistence type="predicted"/>
<protein>
    <submittedName>
        <fullName evidence="2">Uncharacterized protein</fullName>
    </submittedName>
</protein>
<reference evidence="2" key="1">
    <citation type="journal article" date="2021" name="Genome Biol. Evol.">
        <title>A High-Quality Reference Genome for a Parasitic Bivalve with Doubly Uniparental Inheritance (Bivalvia: Unionida).</title>
        <authorList>
            <person name="Smith C.H."/>
        </authorList>
    </citation>
    <scope>NUCLEOTIDE SEQUENCE</scope>
    <source>
        <strain evidence="2">CHS0354</strain>
    </source>
</reference>
<evidence type="ECO:0000313" key="3">
    <source>
        <dbReference type="Proteomes" id="UP001195483"/>
    </source>
</evidence>
<reference evidence="2" key="3">
    <citation type="submission" date="2023-05" db="EMBL/GenBank/DDBJ databases">
        <authorList>
            <person name="Smith C.H."/>
        </authorList>
    </citation>
    <scope>NUCLEOTIDE SEQUENCE</scope>
    <source>
        <strain evidence="2">CHS0354</strain>
        <tissue evidence="2">Mantle</tissue>
    </source>
</reference>
<dbReference type="AlphaFoldDB" id="A0AAE0THV4"/>
<keyword evidence="1" id="KW-0732">Signal</keyword>
<reference evidence="2" key="2">
    <citation type="journal article" date="2021" name="Genome Biol. Evol.">
        <title>Developing a high-quality reference genome for a parasitic bivalve with doubly uniparental inheritance (Bivalvia: Unionida).</title>
        <authorList>
            <person name="Smith C.H."/>
        </authorList>
    </citation>
    <scope>NUCLEOTIDE SEQUENCE</scope>
    <source>
        <strain evidence="2">CHS0354</strain>
        <tissue evidence="2">Mantle</tissue>
    </source>
</reference>
<evidence type="ECO:0000313" key="2">
    <source>
        <dbReference type="EMBL" id="KAK3610511.1"/>
    </source>
</evidence>
<sequence>MDPVMLSTVLALLCAACTLAVPIQTYANSVKTKFVNEPIRVSAFNIKTFGQAKMSNEQLANIITKLLDHGRVFLPQSFSNKGDPTDCVSLGMDERHLSLVVVEFGNDRNLFDTVDHLITDRNIITDLDQEQAT</sequence>
<accession>A0AAE0THV4</accession>
<keyword evidence="3" id="KW-1185">Reference proteome</keyword>
<dbReference type="Proteomes" id="UP001195483">
    <property type="component" value="Unassembled WGS sequence"/>
</dbReference>
<comment type="caution">
    <text evidence="2">The sequence shown here is derived from an EMBL/GenBank/DDBJ whole genome shotgun (WGS) entry which is preliminary data.</text>
</comment>
<dbReference type="EMBL" id="JAEAOA010000587">
    <property type="protein sequence ID" value="KAK3610511.1"/>
    <property type="molecule type" value="Genomic_DNA"/>
</dbReference>
<name>A0AAE0THV4_9BIVA</name>